<dbReference type="SUPFAM" id="SSF49265">
    <property type="entry name" value="Fibronectin type III"/>
    <property type="match status" value="1"/>
</dbReference>
<protein>
    <submittedName>
        <fullName evidence="1">Uncharacterized protein</fullName>
    </submittedName>
</protein>
<dbReference type="CDD" id="cd00063">
    <property type="entry name" value="FN3"/>
    <property type="match status" value="1"/>
</dbReference>
<dbReference type="EMBL" id="PFFD01000166">
    <property type="protein sequence ID" value="PIV86758.1"/>
    <property type="molecule type" value="Genomic_DNA"/>
</dbReference>
<accession>A0A2M7FCZ5</accession>
<dbReference type="InterPro" id="IPR036116">
    <property type="entry name" value="FN3_sf"/>
</dbReference>
<dbReference type="AlphaFoldDB" id="A0A2M7FCZ5"/>
<dbReference type="InterPro" id="IPR013783">
    <property type="entry name" value="Ig-like_fold"/>
</dbReference>
<gene>
    <name evidence="1" type="ORF">COW49_03605</name>
</gene>
<dbReference type="InterPro" id="IPR003961">
    <property type="entry name" value="FN3_dom"/>
</dbReference>
<dbReference type="Proteomes" id="UP000228497">
    <property type="component" value="Unassembled WGS sequence"/>
</dbReference>
<evidence type="ECO:0000313" key="1">
    <source>
        <dbReference type="EMBL" id="PIV86758.1"/>
    </source>
</evidence>
<comment type="caution">
    <text evidence="1">The sequence shown here is derived from an EMBL/GenBank/DDBJ whole genome shotgun (WGS) entry which is preliminary data.</text>
</comment>
<reference evidence="2" key="1">
    <citation type="submission" date="2017-09" db="EMBL/GenBank/DDBJ databases">
        <title>Depth-based differentiation of microbial function through sediment-hosted aquifers and enrichment of novel symbionts in the deep terrestrial subsurface.</title>
        <authorList>
            <person name="Probst A.J."/>
            <person name="Ladd B."/>
            <person name="Jarett J.K."/>
            <person name="Geller-Mcgrath D.E."/>
            <person name="Sieber C.M.K."/>
            <person name="Emerson J.B."/>
            <person name="Anantharaman K."/>
            <person name="Thomas B.C."/>
            <person name="Malmstrom R."/>
            <person name="Stieglmeier M."/>
            <person name="Klingl A."/>
            <person name="Woyke T."/>
            <person name="Ryan C.M."/>
            <person name="Banfield J.F."/>
        </authorList>
    </citation>
    <scope>NUCLEOTIDE SEQUENCE [LARGE SCALE GENOMIC DNA]</scope>
</reference>
<dbReference type="Gene3D" id="2.60.40.10">
    <property type="entry name" value="Immunoglobulins"/>
    <property type="match status" value="1"/>
</dbReference>
<evidence type="ECO:0000313" key="2">
    <source>
        <dbReference type="Proteomes" id="UP000228497"/>
    </source>
</evidence>
<organism evidence="1 2">
    <name type="scientific">Candidatus Kaiserbacteria bacterium CG17_big_fil_post_rev_8_21_14_2_50_51_7</name>
    <dbReference type="NCBI Taxonomy" id="1974613"/>
    <lineage>
        <taxon>Bacteria</taxon>
        <taxon>Candidatus Kaiseribacteriota</taxon>
    </lineage>
</organism>
<proteinExistence type="predicted"/>
<name>A0A2M7FCZ5_9BACT</name>
<sequence length="120" mass="13374">MQHSYKTKQILFAFAFIIVAMLAVFAIDTWLKPMVPIGTATISWNANTEPDLAGYKVYYGTSPRTNSCPPGGYYDEIDIGNATSHTFNNLAKGKIYYFSITSYDKNNNESCFSDEAQKGT</sequence>